<dbReference type="InterPro" id="IPR020825">
    <property type="entry name" value="Phe-tRNA_synthase-like_B3/B4"/>
</dbReference>
<dbReference type="SUPFAM" id="SSF56037">
    <property type="entry name" value="PheT/TilS domain"/>
    <property type="match status" value="1"/>
</dbReference>
<dbReference type="GO" id="GO:0003723">
    <property type="term" value="F:RNA binding"/>
    <property type="evidence" value="ECO:0007669"/>
    <property type="project" value="InterPro"/>
</dbReference>
<dbReference type="Gene3D" id="3.50.40.10">
    <property type="entry name" value="Phenylalanyl-trna Synthetase, Chain B, domain 3"/>
    <property type="match status" value="1"/>
</dbReference>
<dbReference type="EMBL" id="BOOU01000058">
    <property type="protein sequence ID" value="GII79336.1"/>
    <property type="molecule type" value="Genomic_DNA"/>
</dbReference>
<evidence type="ECO:0000313" key="3">
    <source>
        <dbReference type="Proteomes" id="UP000655287"/>
    </source>
</evidence>
<gene>
    <name evidence="2" type="ORF">Sru01_43180</name>
</gene>
<name>A0A919R6J9_9ACTN</name>
<evidence type="ECO:0000313" key="2">
    <source>
        <dbReference type="EMBL" id="GII79336.1"/>
    </source>
</evidence>
<dbReference type="AlphaFoldDB" id="A0A919R6J9"/>
<dbReference type="InterPro" id="IPR005146">
    <property type="entry name" value="B3/B4_tRNA-bd"/>
</dbReference>
<dbReference type="GO" id="GO:0004826">
    <property type="term" value="F:phenylalanine-tRNA ligase activity"/>
    <property type="evidence" value="ECO:0007669"/>
    <property type="project" value="InterPro"/>
</dbReference>
<dbReference type="PANTHER" id="PTHR39209">
    <property type="match status" value="1"/>
</dbReference>
<dbReference type="RefSeq" id="WP_203989264.1">
    <property type="nucleotide sequence ID" value="NZ_BOOU01000058.1"/>
</dbReference>
<organism evidence="2 3">
    <name type="scientific">Sphaerisporangium rufum</name>
    <dbReference type="NCBI Taxonomy" id="1381558"/>
    <lineage>
        <taxon>Bacteria</taxon>
        <taxon>Bacillati</taxon>
        <taxon>Actinomycetota</taxon>
        <taxon>Actinomycetes</taxon>
        <taxon>Streptosporangiales</taxon>
        <taxon>Streptosporangiaceae</taxon>
        <taxon>Sphaerisporangium</taxon>
    </lineage>
</organism>
<accession>A0A919R6J9</accession>
<dbReference type="SMART" id="SM00873">
    <property type="entry name" value="B3_4"/>
    <property type="match status" value="1"/>
</dbReference>
<evidence type="ECO:0000259" key="1">
    <source>
        <dbReference type="SMART" id="SM00873"/>
    </source>
</evidence>
<reference evidence="2" key="1">
    <citation type="submission" date="2021-01" db="EMBL/GenBank/DDBJ databases">
        <title>Whole genome shotgun sequence of Sphaerisporangium rufum NBRC 109079.</title>
        <authorList>
            <person name="Komaki H."/>
            <person name="Tamura T."/>
        </authorList>
    </citation>
    <scope>NUCLEOTIDE SEQUENCE</scope>
    <source>
        <strain evidence="2">NBRC 109079</strain>
    </source>
</reference>
<comment type="caution">
    <text evidence="2">The sequence shown here is derived from an EMBL/GenBank/DDBJ whole genome shotgun (WGS) entry which is preliminary data.</text>
</comment>
<dbReference type="Proteomes" id="UP000655287">
    <property type="component" value="Unassembled WGS sequence"/>
</dbReference>
<protein>
    <recommendedName>
        <fullName evidence="1">B3/B4 tRNA-binding domain-containing protein</fullName>
    </recommendedName>
</protein>
<dbReference type="Pfam" id="PF03483">
    <property type="entry name" value="B3_4"/>
    <property type="match status" value="1"/>
</dbReference>
<dbReference type="PANTHER" id="PTHR39209:SF2">
    <property type="entry name" value="CYTOPLASMIC PROTEIN"/>
    <property type="match status" value="1"/>
</dbReference>
<sequence length="228" mass="24852">MITSIRVDEAVTRLRPDFAVLAVAAYGLTGGPSDERSRRWLSEAAAAAVPPGDEKITAWHDAYRAFGAKPQRTRPSVDALIRRTPPPEINLVVDAYTAVSIRRALPIGGEDLAHYAGPARLVRAGGDEPFDVVDRGEAVVDHPEIGEVVWRDDLGVTCRRWNWRQCVRTRITEETTDALFLLERLAPLSLAELAAAGEELAALLREITPTVRIETRLVGAGSAQESPS</sequence>
<feature type="domain" description="B3/B4 tRNA-binding" evidence="1">
    <location>
        <begin position="57"/>
        <end position="209"/>
    </location>
</feature>
<proteinExistence type="predicted"/>
<keyword evidence="3" id="KW-1185">Reference proteome</keyword>